<reference evidence="2 3" key="1">
    <citation type="journal article" date="2018" name="BMC Genomics">
        <title>Genomic comparison of Trypanosoma conorhini and Trypanosoma rangeli to Trypanosoma cruzi strains of high and low virulence.</title>
        <authorList>
            <person name="Bradwell K.R."/>
            <person name="Koparde V.N."/>
            <person name="Matveyev A.V."/>
            <person name="Serrano M.G."/>
            <person name="Alves J.M."/>
            <person name="Parikh H."/>
            <person name="Huang B."/>
            <person name="Lee V."/>
            <person name="Espinosa-Alvarez O."/>
            <person name="Ortiz P.A."/>
            <person name="Costa-Martins A.G."/>
            <person name="Teixeira M.M."/>
            <person name="Buck G.A."/>
        </authorList>
    </citation>
    <scope>NUCLEOTIDE SEQUENCE [LARGE SCALE GENOMIC DNA]</scope>
    <source>
        <strain evidence="2 3">025E</strain>
    </source>
</reference>
<dbReference type="Pfam" id="PF17677">
    <property type="entry name" value="Glyco_hydro38C2"/>
    <property type="match status" value="1"/>
</dbReference>
<accession>A0A422N7H7</accession>
<evidence type="ECO:0000259" key="1">
    <source>
        <dbReference type="Pfam" id="PF17677"/>
    </source>
</evidence>
<dbReference type="PANTHER" id="PTHR11607">
    <property type="entry name" value="ALPHA-MANNOSIDASE"/>
    <property type="match status" value="1"/>
</dbReference>
<dbReference type="GO" id="GO:0030246">
    <property type="term" value="F:carbohydrate binding"/>
    <property type="evidence" value="ECO:0007669"/>
    <property type="project" value="InterPro"/>
</dbReference>
<dbReference type="PANTHER" id="PTHR11607:SF3">
    <property type="entry name" value="LYSOSOMAL ALPHA-MANNOSIDASE"/>
    <property type="match status" value="1"/>
</dbReference>
<name>A0A422N7H7_9TRYP</name>
<dbReference type="EMBL" id="MKKU01000827">
    <property type="protein sequence ID" value="RNF01392.1"/>
    <property type="molecule type" value="Genomic_DNA"/>
</dbReference>
<organism evidence="2 3">
    <name type="scientific">Trypanosoma conorhini</name>
    <dbReference type="NCBI Taxonomy" id="83891"/>
    <lineage>
        <taxon>Eukaryota</taxon>
        <taxon>Discoba</taxon>
        <taxon>Euglenozoa</taxon>
        <taxon>Kinetoplastea</taxon>
        <taxon>Metakinetoplastina</taxon>
        <taxon>Trypanosomatida</taxon>
        <taxon>Trypanosomatidae</taxon>
        <taxon>Trypanosoma</taxon>
    </lineage>
</organism>
<dbReference type="Proteomes" id="UP000284403">
    <property type="component" value="Unassembled WGS sequence"/>
</dbReference>
<dbReference type="AlphaFoldDB" id="A0A422N7H7"/>
<evidence type="ECO:0000313" key="3">
    <source>
        <dbReference type="Proteomes" id="UP000284403"/>
    </source>
</evidence>
<dbReference type="GO" id="GO:0005975">
    <property type="term" value="P:carbohydrate metabolic process"/>
    <property type="evidence" value="ECO:0007669"/>
    <property type="project" value="InterPro"/>
</dbReference>
<comment type="caution">
    <text evidence="2">The sequence shown here is derived from an EMBL/GenBank/DDBJ whole genome shotgun (WGS) entry which is preliminary data.</text>
</comment>
<dbReference type="GeneID" id="40322341"/>
<protein>
    <submittedName>
        <fullName evidence="2">Lysosomal alpha-mannosidase</fullName>
    </submittedName>
</protein>
<dbReference type="InterPro" id="IPR041147">
    <property type="entry name" value="GH38_C"/>
</dbReference>
<dbReference type="Gene3D" id="2.60.40.1360">
    <property type="match status" value="1"/>
</dbReference>
<gene>
    <name evidence="2" type="ORF">Tco025E_08730</name>
</gene>
<feature type="domain" description="Glycosyl hydrolases family 38 C-terminal" evidence="1">
    <location>
        <begin position="78"/>
        <end position="158"/>
    </location>
</feature>
<dbReference type="SUPFAM" id="SSF74650">
    <property type="entry name" value="Galactose mutarotase-like"/>
    <property type="match status" value="1"/>
</dbReference>
<dbReference type="InterPro" id="IPR011013">
    <property type="entry name" value="Gal_mutarotase_sf_dom"/>
</dbReference>
<dbReference type="GO" id="GO:0004559">
    <property type="term" value="F:alpha-mannosidase activity"/>
    <property type="evidence" value="ECO:0007669"/>
    <property type="project" value="TreeGrafter"/>
</dbReference>
<sequence length="165" mass="18411">MAELSECGRHYGPPLRVRGTLSFAVSKSGPTAMRRVREQQDEKYFAPLVVYSSAPARGAPARGASALVPLSVPLPPSLQLLTLQLLNKRQLLLRLGHRYAVDEDPERSLPVEVDLPGLLSGLPWVTVLRVNEVSLTAAELLQPRVHKVTIRPMDIRTFIYHIRLY</sequence>
<dbReference type="InterPro" id="IPR050843">
    <property type="entry name" value="Glycosyl_Hydrlase_38"/>
</dbReference>
<dbReference type="RefSeq" id="XP_029224443.1">
    <property type="nucleotide sequence ID" value="XM_029375573.1"/>
</dbReference>
<keyword evidence="3" id="KW-1185">Reference proteome</keyword>
<proteinExistence type="predicted"/>
<evidence type="ECO:0000313" key="2">
    <source>
        <dbReference type="EMBL" id="RNF01392.1"/>
    </source>
</evidence>